<keyword evidence="4 17" id="KW-0515">Mutator protein</keyword>
<evidence type="ECO:0000256" key="4">
    <source>
        <dbReference type="ARBA" id="ARBA00022457"/>
    </source>
</evidence>
<feature type="binding site" evidence="17">
    <location>
        <position position="27"/>
    </location>
    <ligand>
        <name>Mg(2+)</name>
        <dbReference type="ChEBI" id="CHEBI:18420"/>
    </ligand>
</feature>
<dbReference type="Gene3D" id="3.30.1490.100">
    <property type="entry name" value="DNA polymerase, Y-family, little finger domain"/>
    <property type="match status" value="1"/>
</dbReference>
<dbReference type="FunFam" id="3.40.1170.60:FF:000001">
    <property type="entry name" value="DNA polymerase IV"/>
    <property type="match status" value="1"/>
</dbReference>
<reference evidence="20" key="1">
    <citation type="journal article" date="2014" name="Int. J. Syst. Evol. Microbiol.">
        <title>Complete genome sequence of Corynebacterium casei LMG S-19264T (=DSM 44701T), isolated from a smear-ripened cheese.</title>
        <authorList>
            <consortium name="US DOE Joint Genome Institute (JGI-PGF)"/>
            <person name="Walter F."/>
            <person name="Albersmeier A."/>
            <person name="Kalinowski J."/>
            <person name="Ruckert C."/>
        </authorList>
    </citation>
    <scope>NUCLEOTIDE SEQUENCE</scope>
    <source>
        <strain evidence="20">VKM Ac-1020</strain>
    </source>
</reference>
<organism evidence="20 21">
    <name type="scientific">Microbacterium barkeri</name>
    <dbReference type="NCBI Taxonomy" id="33917"/>
    <lineage>
        <taxon>Bacteria</taxon>
        <taxon>Bacillati</taxon>
        <taxon>Actinomycetota</taxon>
        <taxon>Actinomycetes</taxon>
        <taxon>Micrococcales</taxon>
        <taxon>Microbacteriaceae</taxon>
        <taxon>Microbacterium</taxon>
    </lineage>
</organism>
<dbReference type="PROSITE" id="PS50173">
    <property type="entry name" value="UMUC"/>
    <property type="match status" value="1"/>
</dbReference>
<name>A0A9W6LVI3_9MICO</name>
<evidence type="ECO:0000256" key="17">
    <source>
        <dbReference type="HAMAP-Rule" id="MF_01113"/>
    </source>
</evidence>
<dbReference type="EMBL" id="BSEJ01000001">
    <property type="protein sequence ID" value="GLJ60342.1"/>
    <property type="molecule type" value="Genomic_DNA"/>
</dbReference>
<keyword evidence="21" id="KW-1185">Reference proteome</keyword>
<reference evidence="20" key="2">
    <citation type="submission" date="2023-01" db="EMBL/GenBank/DDBJ databases">
        <authorList>
            <person name="Sun Q."/>
            <person name="Evtushenko L."/>
        </authorList>
    </citation>
    <scope>NUCLEOTIDE SEQUENCE</scope>
    <source>
        <strain evidence="20">VKM Ac-1020</strain>
    </source>
</reference>
<dbReference type="NCBIfam" id="NF003015">
    <property type="entry name" value="PRK03858.1"/>
    <property type="match status" value="1"/>
</dbReference>
<comment type="similarity">
    <text evidence="2 17">Belongs to the DNA polymerase type-Y family.</text>
</comment>
<dbReference type="GO" id="GO:0000287">
    <property type="term" value="F:magnesium ion binding"/>
    <property type="evidence" value="ECO:0007669"/>
    <property type="project" value="UniProtKB-UniRule"/>
</dbReference>
<dbReference type="PANTHER" id="PTHR11076:SF33">
    <property type="entry name" value="DNA POLYMERASE KAPPA"/>
    <property type="match status" value="1"/>
</dbReference>
<comment type="catalytic activity">
    <reaction evidence="16 17">
        <text>DNA(n) + a 2'-deoxyribonucleoside 5'-triphosphate = DNA(n+1) + diphosphate</text>
        <dbReference type="Rhea" id="RHEA:22508"/>
        <dbReference type="Rhea" id="RHEA-COMP:17339"/>
        <dbReference type="Rhea" id="RHEA-COMP:17340"/>
        <dbReference type="ChEBI" id="CHEBI:33019"/>
        <dbReference type="ChEBI" id="CHEBI:61560"/>
        <dbReference type="ChEBI" id="CHEBI:173112"/>
        <dbReference type="EC" id="2.7.7.7"/>
    </reaction>
</comment>
<comment type="function">
    <text evidence="15 17">Poorly processive, error-prone DNA polymerase involved in untargeted mutagenesis. Copies undamaged DNA at stalled replication forks, which arise in vivo from mismatched or misaligned primer ends. These misaligned primers can be extended by PolIV. Exhibits no 3'-5' exonuclease (proofreading) activity. May be involved in translesional synthesis, in conjunction with the beta clamp from PolIII.</text>
</comment>
<evidence type="ECO:0000256" key="15">
    <source>
        <dbReference type="ARBA" id="ARBA00025589"/>
    </source>
</evidence>
<evidence type="ECO:0000256" key="11">
    <source>
        <dbReference type="ARBA" id="ARBA00022842"/>
    </source>
</evidence>
<proteinExistence type="inferred from homology"/>
<evidence type="ECO:0000256" key="9">
    <source>
        <dbReference type="ARBA" id="ARBA00022723"/>
    </source>
</evidence>
<dbReference type="Pfam" id="PF00817">
    <property type="entry name" value="IMS"/>
    <property type="match status" value="1"/>
</dbReference>
<dbReference type="EC" id="2.7.7.7" evidence="17"/>
<gene>
    <name evidence="20" type="primary">dinB_2</name>
    <name evidence="17" type="synonym">dinB</name>
    <name evidence="20" type="ORF">GCM10017576_04710</name>
</gene>
<evidence type="ECO:0000256" key="6">
    <source>
        <dbReference type="ARBA" id="ARBA00022679"/>
    </source>
</evidence>
<evidence type="ECO:0000313" key="21">
    <source>
        <dbReference type="Proteomes" id="UP001142462"/>
    </source>
</evidence>
<dbReference type="InterPro" id="IPR043502">
    <property type="entry name" value="DNA/RNA_pol_sf"/>
</dbReference>
<evidence type="ECO:0000313" key="20">
    <source>
        <dbReference type="EMBL" id="GLJ60342.1"/>
    </source>
</evidence>
<keyword evidence="11 17" id="KW-0460">Magnesium</keyword>
<keyword evidence="14 17" id="KW-0234">DNA repair</keyword>
<dbReference type="Gene3D" id="1.10.150.20">
    <property type="entry name" value="5' to 3' exonuclease, C-terminal subdomain"/>
    <property type="match status" value="1"/>
</dbReference>
<evidence type="ECO:0000256" key="3">
    <source>
        <dbReference type="ARBA" id="ARBA00011245"/>
    </source>
</evidence>
<dbReference type="Gene3D" id="3.40.1170.60">
    <property type="match status" value="1"/>
</dbReference>
<feature type="active site" evidence="17">
    <location>
        <position position="122"/>
    </location>
</feature>
<keyword evidence="10 17" id="KW-0227">DNA damage</keyword>
<dbReference type="InterPro" id="IPR050116">
    <property type="entry name" value="DNA_polymerase-Y"/>
</dbReference>
<evidence type="ECO:0000256" key="13">
    <source>
        <dbReference type="ARBA" id="ARBA00023125"/>
    </source>
</evidence>
<evidence type="ECO:0000259" key="19">
    <source>
        <dbReference type="PROSITE" id="PS50173"/>
    </source>
</evidence>
<dbReference type="InterPro" id="IPR001126">
    <property type="entry name" value="UmuC"/>
</dbReference>
<dbReference type="GO" id="GO:0005829">
    <property type="term" value="C:cytosol"/>
    <property type="evidence" value="ECO:0007669"/>
    <property type="project" value="TreeGrafter"/>
</dbReference>
<feature type="region of interest" description="Disordered" evidence="18">
    <location>
        <begin position="401"/>
        <end position="420"/>
    </location>
</feature>
<dbReference type="Gene3D" id="3.30.70.270">
    <property type="match status" value="1"/>
</dbReference>
<dbReference type="GO" id="GO:0006261">
    <property type="term" value="P:DNA-templated DNA replication"/>
    <property type="evidence" value="ECO:0007669"/>
    <property type="project" value="UniProtKB-UniRule"/>
</dbReference>
<dbReference type="GO" id="GO:0009432">
    <property type="term" value="P:SOS response"/>
    <property type="evidence" value="ECO:0007669"/>
    <property type="project" value="TreeGrafter"/>
</dbReference>
<evidence type="ECO:0000256" key="12">
    <source>
        <dbReference type="ARBA" id="ARBA00022932"/>
    </source>
</evidence>
<dbReference type="Pfam" id="PF11799">
    <property type="entry name" value="IMS_C"/>
    <property type="match status" value="1"/>
</dbReference>
<dbReference type="GO" id="GO:0006281">
    <property type="term" value="P:DNA repair"/>
    <property type="evidence" value="ECO:0007669"/>
    <property type="project" value="UniProtKB-UniRule"/>
</dbReference>
<keyword evidence="6 17" id="KW-0808">Transferase</keyword>
<dbReference type="SUPFAM" id="SSF56672">
    <property type="entry name" value="DNA/RNA polymerases"/>
    <property type="match status" value="1"/>
</dbReference>
<dbReference type="InterPro" id="IPR043128">
    <property type="entry name" value="Rev_trsase/Diguanyl_cyclase"/>
</dbReference>
<dbReference type="AlphaFoldDB" id="A0A9W6LVI3"/>
<keyword evidence="7 17" id="KW-0548">Nucleotidyltransferase</keyword>
<dbReference type="PANTHER" id="PTHR11076">
    <property type="entry name" value="DNA REPAIR POLYMERASE UMUC / TRANSFERASE FAMILY MEMBER"/>
    <property type="match status" value="1"/>
</dbReference>
<comment type="caution">
    <text evidence="20">The sequence shown here is derived from an EMBL/GenBank/DDBJ whole genome shotgun (WGS) entry which is preliminary data.</text>
</comment>
<evidence type="ECO:0000256" key="8">
    <source>
        <dbReference type="ARBA" id="ARBA00022705"/>
    </source>
</evidence>
<evidence type="ECO:0000256" key="2">
    <source>
        <dbReference type="ARBA" id="ARBA00010945"/>
    </source>
</evidence>
<dbReference type="CDD" id="cd03586">
    <property type="entry name" value="PolY_Pol_IV_kappa"/>
    <property type="match status" value="1"/>
</dbReference>
<feature type="compositionally biased region" description="Basic and acidic residues" evidence="18">
    <location>
        <begin position="402"/>
        <end position="420"/>
    </location>
</feature>
<comment type="subcellular location">
    <subcellularLocation>
        <location evidence="1 17">Cytoplasm</location>
    </subcellularLocation>
</comment>
<evidence type="ECO:0000256" key="14">
    <source>
        <dbReference type="ARBA" id="ARBA00023204"/>
    </source>
</evidence>
<feature type="binding site" evidence="17">
    <location>
        <position position="121"/>
    </location>
    <ligand>
        <name>Mg(2+)</name>
        <dbReference type="ChEBI" id="CHEBI:18420"/>
    </ligand>
</feature>
<keyword evidence="9 17" id="KW-0479">Metal-binding</keyword>
<evidence type="ECO:0000256" key="7">
    <source>
        <dbReference type="ARBA" id="ARBA00022695"/>
    </source>
</evidence>
<dbReference type="InterPro" id="IPR036775">
    <property type="entry name" value="DNA_pol_Y-fam_lit_finger_sf"/>
</dbReference>
<keyword evidence="12 17" id="KW-0239">DNA-directed DNA polymerase</keyword>
<dbReference type="GO" id="GO:0003887">
    <property type="term" value="F:DNA-directed DNA polymerase activity"/>
    <property type="evidence" value="ECO:0007669"/>
    <property type="project" value="UniProtKB-UniRule"/>
</dbReference>
<evidence type="ECO:0000256" key="18">
    <source>
        <dbReference type="SAM" id="MobiDB-lite"/>
    </source>
</evidence>
<dbReference type="InterPro" id="IPR017961">
    <property type="entry name" value="DNA_pol_Y-fam_little_finger"/>
</dbReference>
<dbReference type="GO" id="GO:0042276">
    <property type="term" value="P:error-prone translesion synthesis"/>
    <property type="evidence" value="ECO:0007669"/>
    <property type="project" value="TreeGrafter"/>
</dbReference>
<dbReference type="InterPro" id="IPR053848">
    <property type="entry name" value="IMS_HHH_1"/>
</dbReference>
<protein>
    <recommendedName>
        <fullName evidence="17">DNA polymerase IV</fullName>
        <shortName evidence="17">Pol IV</shortName>
        <ecNumber evidence="17">2.7.7.7</ecNumber>
    </recommendedName>
</protein>
<dbReference type="InterPro" id="IPR022880">
    <property type="entry name" value="DNApol_IV"/>
</dbReference>
<feature type="site" description="Substrate discrimination" evidence="17">
    <location>
        <position position="32"/>
    </location>
</feature>
<evidence type="ECO:0000256" key="5">
    <source>
        <dbReference type="ARBA" id="ARBA00022490"/>
    </source>
</evidence>
<evidence type="ECO:0000256" key="16">
    <source>
        <dbReference type="ARBA" id="ARBA00049244"/>
    </source>
</evidence>
<dbReference type="NCBIfam" id="NF002677">
    <property type="entry name" value="PRK02406.1"/>
    <property type="match status" value="1"/>
</dbReference>
<comment type="cofactor">
    <cofactor evidence="17">
        <name>Mg(2+)</name>
        <dbReference type="ChEBI" id="CHEBI:18420"/>
    </cofactor>
    <text evidence="17">Binds 2 magnesium ions per subunit.</text>
</comment>
<evidence type="ECO:0000256" key="1">
    <source>
        <dbReference type="ARBA" id="ARBA00004496"/>
    </source>
</evidence>
<dbReference type="SUPFAM" id="SSF100879">
    <property type="entry name" value="Lesion bypass DNA polymerase (Y-family), little finger domain"/>
    <property type="match status" value="1"/>
</dbReference>
<sequence>MGRADGTGRLVSADGADDSGTGILHVDMDAFYAAVEVLDDPTLAGKPIIIGAPDGRSVVSSASYEARRYGVRSAMPVSQAIRLCPHALIVPPHFDRYRAVSVQVMEIFRSFTPLVEQLSIDEAFLDVRGARRLWGSPGRIAQLIRARVKDEAGITCSVGVAATKHVAKMASTISKPDGMLVVPGHRTLEFLGARPVRAMWGVGPKAAEVLEGRGIRTIADLRDTPLPVLARALGQASAHRLHALARGEDAREVETTRVEKSISHEETFHTDVSDVELLRAELLRLADRVAVRLRRGGVEAGGVAIKVRFADFATITRSQALAEPTALGQRIGEVARELLGSVELRQAVRLIGVRAERLREAGSSALALWDEDADWKRVEGTLDDAVSRFGDGAVTRAAFLGRAERHPEVPRTPRPPEDSD</sequence>
<dbReference type="FunFam" id="3.30.1490.100:FF:000004">
    <property type="entry name" value="DNA polymerase IV"/>
    <property type="match status" value="1"/>
</dbReference>
<dbReference type="Proteomes" id="UP001142462">
    <property type="component" value="Unassembled WGS sequence"/>
</dbReference>
<keyword evidence="8 17" id="KW-0235">DNA replication</keyword>
<accession>A0A9W6LVI3</accession>
<keyword evidence="13 17" id="KW-0238">DNA-binding</keyword>
<feature type="domain" description="UmuC" evidence="19">
    <location>
        <begin position="23"/>
        <end position="203"/>
    </location>
</feature>
<dbReference type="HAMAP" id="MF_01113">
    <property type="entry name" value="DNApol_IV"/>
    <property type="match status" value="1"/>
</dbReference>
<keyword evidence="5 17" id="KW-0963">Cytoplasm</keyword>
<comment type="subunit">
    <text evidence="3 17">Monomer.</text>
</comment>
<evidence type="ECO:0000256" key="10">
    <source>
        <dbReference type="ARBA" id="ARBA00022763"/>
    </source>
</evidence>
<dbReference type="Pfam" id="PF21999">
    <property type="entry name" value="IMS_HHH_1"/>
    <property type="match status" value="1"/>
</dbReference>
<dbReference type="GO" id="GO:0003684">
    <property type="term" value="F:damaged DNA binding"/>
    <property type="evidence" value="ECO:0007669"/>
    <property type="project" value="InterPro"/>
</dbReference>
<dbReference type="RefSeq" id="WP_271172057.1">
    <property type="nucleotide sequence ID" value="NZ_BSEJ01000001.1"/>
</dbReference>